<dbReference type="EMBL" id="FNJB01000002">
    <property type="protein sequence ID" value="SDO15453.1"/>
    <property type="molecule type" value="Genomic_DNA"/>
</dbReference>
<dbReference type="STRING" id="504798.SAMN05421871_101292"/>
<organism evidence="2 3">
    <name type="scientific">Actinokineospora alba</name>
    <dbReference type="NCBI Taxonomy" id="504798"/>
    <lineage>
        <taxon>Bacteria</taxon>
        <taxon>Bacillati</taxon>
        <taxon>Actinomycetota</taxon>
        <taxon>Actinomycetes</taxon>
        <taxon>Pseudonocardiales</taxon>
        <taxon>Pseudonocardiaceae</taxon>
        <taxon>Actinokineospora</taxon>
    </lineage>
</organism>
<dbReference type="GO" id="GO:0008999">
    <property type="term" value="F:protein-N-terminal-alanine acetyltransferase activity"/>
    <property type="evidence" value="ECO:0007669"/>
    <property type="project" value="TreeGrafter"/>
</dbReference>
<keyword evidence="3" id="KW-1185">Reference proteome</keyword>
<feature type="domain" description="N-acetyltransferase" evidence="1">
    <location>
        <begin position="2"/>
        <end position="35"/>
    </location>
</feature>
<accession>A0A1H0H8L5</accession>
<dbReference type="AlphaFoldDB" id="A0A1H0H8L5"/>
<dbReference type="PANTHER" id="PTHR43441:SF10">
    <property type="entry name" value="ACETYLTRANSFERASE"/>
    <property type="match status" value="1"/>
</dbReference>
<dbReference type="GO" id="GO:0005737">
    <property type="term" value="C:cytoplasm"/>
    <property type="evidence" value="ECO:0007669"/>
    <property type="project" value="TreeGrafter"/>
</dbReference>
<evidence type="ECO:0000313" key="2">
    <source>
        <dbReference type="EMBL" id="SDO15453.1"/>
    </source>
</evidence>
<name>A0A1H0H8L5_9PSEU</name>
<dbReference type="PANTHER" id="PTHR43441">
    <property type="entry name" value="RIBOSOMAL-PROTEIN-SERINE ACETYLTRANSFERASE"/>
    <property type="match status" value="1"/>
</dbReference>
<gene>
    <name evidence="2" type="ORF">SAMN05192558_10211</name>
</gene>
<protein>
    <recommendedName>
        <fullName evidence="1">N-acetyltransferase domain-containing protein</fullName>
    </recommendedName>
</protein>
<dbReference type="InterPro" id="IPR000182">
    <property type="entry name" value="GNAT_dom"/>
</dbReference>
<sequence>MLTTWVFDEAGFHRVEVHHSAANPPSCRVAERAGFPLEGVMRRQALHTDGRHDMHLHARVKDD</sequence>
<dbReference type="SUPFAM" id="SSF55729">
    <property type="entry name" value="Acyl-CoA N-acyltransferases (Nat)"/>
    <property type="match status" value="1"/>
</dbReference>
<evidence type="ECO:0000259" key="1">
    <source>
        <dbReference type="Pfam" id="PF13302"/>
    </source>
</evidence>
<evidence type="ECO:0000313" key="3">
    <source>
        <dbReference type="Proteomes" id="UP000199651"/>
    </source>
</evidence>
<dbReference type="Gene3D" id="3.40.630.30">
    <property type="match status" value="1"/>
</dbReference>
<dbReference type="InterPro" id="IPR016181">
    <property type="entry name" value="Acyl_CoA_acyltransferase"/>
</dbReference>
<dbReference type="RefSeq" id="WP_091370265.1">
    <property type="nucleotide sequence ID" value="NZ_FNDV01000001.1"/>
</dbReference>
<dbReference type="GO" id="GO:1990189">
    <property type="term" value="F:protein N-terminal-serine acetyltransferase activity"/>
    <property type="evidence" value="ECO:0007669"/>
    <property type="project" value="TreeGrafter"/>
</dbReference>
<proteinExistence type="predicted"/>
<dbReference type="InterPro" id="IPR051908">
    <property type="entry name" value="Ribosomal_N-acetyltransferase"/>
</dbReference>
<dbReference type="OrthoDB" id="2061990at2"/>
<dbReference type="Pfam" id="PF13302">
    <property type="entry name" value="Acetyltransf_3"/>
    <property type="match status" value="1"/>
</dbReference>
<reference evidence="3" key="1">
    <citation type="submission" date="2016-10" db="EMBL/GenBank/DDBJ databases">
        <authorList>
            <person name="Varghese N."/>
            <person name="Submissions S."/>
        </authorList>
    </citation>
    <scope>NUCLEOTIDE SEQUENCE [LARGE SCALE GENOMIC DNA]</scope>
    <source>
        <strain evidence="3">IBRC-M 10655</strain>
    </source>
</reference>
<dbReference type="Proteomes" id="UP000199651">
    <property type="component" value="Unassembled WGS sequence"/>
</dbReference>